<comment type="similarity">
    <text evidence="1">Belongs to the 'GDSL' lipolytic enzyme family.</text>
</comment>
<dbReference type="PANTHER" id="PTHR45642:SF150">
    <property type="entry name" value="GDSL ESTERASE_LIPASE EXL3"/>
    <property type="match status" value="1"/>
</dbReference>
<sequence length="363" mass="40337">MALFMKVTNNSPMIPFLRLIVLFVLCYKTKGLIKLPPNVTIPALIAFGDSIVDSGNNNHIKTLIKCNFPPYGKDFLENVPTGRFCNGKIPSDIIAEELGIKEYVPAYLDPYLKPNDLLTGVSFASGASGYDPLTSELMSVIPLSTQLDLFKEYINKLKGIVGEDNTNFIIEKSLYVVVGGSDDIANTYFDAQARLQYDIYAYTDLMSNSASNFLQEIYKLGGRRMFVFGAPPIGCLPSQRTVQGGILRTCAEKLNYVAKLFNLKLSNNIDSLNSNLPKSRVTYVDVYTPLLDIILNPQKYGYKIVDKGCCGTGLIEAAVLCNPFVNTCYNVSEYVFWDSYHPTEGVYRKLVEILTKTYLGGLL</sequence>
<accession>A0A1S3E4W6</accession>
<dbReference type="CDD" id="cd01837">
    <property type="entry name" value="SGNH_plant_lipase_like"/>
    <property type="match status" value="1"/>
</dbReference>
<name>A0A1S3E4W6_CICAR</name>
<dbReference type="Proteomes" id="UP000087171">
    <property type="component" value="Chromosome Ca4"/>
</dbReference>
<dbReference type="SUPFAM" id="SSF52266">
    <property type="entry name" value="SGNH hydrolase"/>
    <property type="match status" value="1"/>
</dbReference>
<gene>
    <name evidence="3" type="primary">LOC101501066</name>
</gene>
<dbReference type="InterPro" id="IPR050592">
    <property type="entry name" value="GDSL_lipolytic_enzyme"/>
</dbReference>
<protein>
    <submittedName>
        <fullName evidence="3">GDSL esterase/lipase EXL3-like</fullName>
    </submittedName>
</protein>
<reference evidence="3" key="2">
    <citation type="submission" date="2025-08" db="UniProtKB">
        <authorList>
            <consortium name="RefSeq"/>
        </authorList>
    </citation>
    <scope>IDENTIFICATION</scope>
    <source>
        <tissue evidence="3">Etiolated seedlings</tissue>
    </source>
</reference>
<reference evidence="2" key="1">
    <citation type="journal article" date="2013" name="Nat. Biotechnol.">
        <title>Draft genome sequence of chickpea (Cicer arietinum) provides a resource for trait improvement.</title>
        <authorList>
            <person name="Varshney R.K."/>
            <person name="Song C."/>
            <person name="Saxena R.K."/>
            <person name="Azam S."/>
            <person name="Yu S."/>
            <person name="Sharpe A.G."/>
            <person name="Cannon S."/>
            <person name="Baek J."/>
            <person name="Rosen B.D."/>
            <person name="Tar'an B."/>
            <person name="Millan T."/>
            <person name="Zhang X."/>
            <person name="Ramsay L.D."/>
            <person name="Iwata A."/>
            <person name="Wang Y."/>
            <person name="Nelson W."/>
            <person name="Farmer A.D."/>
            <person name="Gaur P.M."/>
            <person name="Soderlund C."/>
            <person name="Penmetsa R.V."/>
            <person name="Xu C."/>
            <person name="Bharti A.K."/>
            <person name="He W."/>
            <person name="Winter P."/>
            <person name="Zhao S."/>
            <person name="Hane J.K."/>
            <person name="Carrasquilla-Garcia N."/>
            <person name="Condie J.A."/>
            <person name="Upadhyaya H.D."/>
            <person name="Luo M.C."/>
            <person name="Thudi M."/>
            <person name="Gowda C.L."/>
            <person name="Singh N.P."/>
            <person name="Lichtenzveig J."/>
            <person name="Gali K.K."/>
            <person name="Rubio J."/>
            <person name="Nadarajan N."/>
            <person name="Dolezel J."/>
            <person name="Bansal K.C."/>
            <person name="Xu X."/>
            <person name="Edwards D."/>
            <person name="Zhang G."/>
            <person name="Kahl G."/>
            <person name="Gil J."/>
            <person name="Singh K.B."/>
            <person name="Datta S.K."/>
            <person name="Jackson S.A."/>
            <person name="Wang J."/>
            <person name="Cook D.R."/>
        </authorList>
    </citation>
    <scope>NUCLEOTIDE SEQUENCE [LARGE SCALE GENOMIC DNA]</scope>
    <source>
        <strain evidence="2">cv. CDC Frontier</strain>
    </source>
</reference>
<dbReference type="InterPro" id="IPR001087">
    <property type="entry name" value="GDSL"/>
</dbReference>
<keyword evidence="2" id="KW-1185">Reference proteome</keyword>
<dbReference type="Pfam" id="PF00657">
    <property type="entry name" value="Lipase_GDSL"/>
    <property type="match status" value="1"/>
</dbReference>
<dbReference type="InterPro" id="IPR036514">
    <property type="entry name" value="SGNH_hydro_sf"/>
</dbReference>
<evidence type="ECO:0000313" key="3">
    <source>
        <dbReference type="RefSeq" id="XP_012570842.1"/>
    </source>
</evidence>
<dbReference type="PANTHER" id="PTHR45642">
    <property type="entry name" value="GDSL ESTERASE/LIPASE EXL3"/>
    <property type="match status" value="1"/>
</dbReference>
<dbReference type="FunFam" id="3.40.50.1110:FF:000003">
    <property type="entry name" value="GDSL esterase/lipase APG"/>
    <property type="match status" value="1"/>
</dbReference>
<dbReference type="GO" id="GO:0016788">
    <property type="term" value="F:hydrolase activity, acting on ester bonds"/>
    <property type="evidence" value="ECO:0007669"/>
    <property type="project" value="InterPro"/>
</dbReference>
<dbReference type="OrthoDB" id="1600564at2759"/>
<dbReference type="InterPro" id="IPR035669">
    <property type="entry name" value="SGNH_plant_lipase-like"/>
</dbReference>
<dbReference type="KEGG" id="cam:101501066"/>
<dbReference type="AlphaFoldDB" id="A0A1S3E4W6"/>
<evidence type="ECO:0000313" key="2">
    <source>
        <dbReference type="Proteomes" id="UP000087171"/>
    </source>
</evidence>
<dbReference type="RefSeq" id="XP_012570842.1">
    <property type="nucleotide sequence ID" value="XM_012715388.2"/>
</dbReference>
<proteinExistence type="inferred from homology"/>
<dbReference type="GeneID" id="101501066"/>
<evidence type="ECO:0000256" key="1">
    <source>
        <dbReference type="ARBA" id="ARBA00008668"/>
    </source>
</evidence>
<dbReference type="PaxDb" id="3827-XP_004499293.1"/>
<dbReference type="Gene3D" id="3.40.50.1110">
    <property type="entry name" value="SGNH hydrolase"/>
    <property type="match status" value="1"/>
</dbReference>
<organism evidence="2 3">
    <name type="scientific">Cicer arietinum</name>
    <name type="common">Chickpea</name>
    <name type="synonym">Garbanzo</name>
    <dbReference type="NCBI Taxonomy" id="3827"/>
    <lineage>
        <taxon>Eukaryota</taxon>
        <taxon>Viridiplantae</taxon>
        <taxon>Streptophyta</taxon>
        <taxon>Embryophyta</taxon>
        <taxon>Tracheophyta</taxon>
        <taxon>Spermatophyta</taxon>
        <taxon>Magnoliopsida</taxon>
        <taxon>eudicotyledons</taxon>
        <taxon>Gunneridae</taxon>
        <taxon>Pentapetalae</taxon>
        <taxon>rosids</taxon>
        <taxon>fabids</taxon>
        <taxon>Fabales</taxon>
        <taxon>Fabaceae</taxon>
        <taxon>Papilionoideae</taxon>
        <taxon>50 kb inversion clade</taxon>
        <taxon>NPAAA clade</taxon>
        <taxon>Hologalegina</taxon>
        <taxon>IRL clade</taxon>
        <taxon>Cicereae</taxon>
        <taxon>Cicer</taxon>
    </lineage>
</organism>
<dbReference type="eggNOG" id="ENOG502QW19">
    <property type="taxonomic scope" value="Eukaryota"/>
</dbReference>